<accession>A0ABW2IIH7</accession>
<proteinExistence type="predicted"/>
<dbReference type="EMBL" id="JBHTBR010000002">
    <property type="protein sequence ID" value="MFC7290909.1"/>
    <property type="molecule type" value="Genomic_DNA"/>
</dbReference>
<name>A0ABW2IIH7_9PROT</name>
<gene>
    <name evidence="1" type="ORF">ACFQS8_04730</name>
</gene>
<protein>
    <submittedName>
        <fullName evidence="1">DUF1491 family protein</fullName>
    </submittedName>
</protein>
<keyword evidence="2" id="KW-1185">Reference proteome</keyword>
<evidence type="ECO:0000313" key="2">
    <source>
        <dbReference type="Proteomes" id="UP001596492"/>
    </source>
</evidence>
<sequence length="121" mass="13735">MSFTVVTKLWVEALMRRASTEGAFSTIERVGDEMRGDVIVKTRKPNGEISLLGRAFTGSDEVAFQILTPENAVLSDVEANNYLSKRVSYDTDLWIVEIEDREGRHFLTERVLPLIQDDPFL</sequence>
<dbReference type="Gene3D" id="3.40.1530.20">
    <property type="entry name" value="Protein of unknown function (DUF1491)"/>
    <property type="match status" value="1"/>
</dbReference>
<dbReference type="RefSeq" id="WP_382166113.1">
    <property type="nucleotide sequence ID" value="NZ_JBHTBR010000002.1"/>
</dbReference>
<dbReference type="InterPro" id="IPR009964">
    <property type="entry name" value="DUF1491"/>
</dbReference>
<evidence type="ECO:0000313" key="1">
    <source>
        <dbReference type="EMBL" id="MFC7290909.1"/>
    </source>
</evidence>
<dbReference type="Pfam" id="PF07372">
    <property type="entry name" value="DUF1491"/>
    <property type="match status" value="1"/>
</dbReference>
<reference evidence="2" key="1">
    <citation type="journal article" date="2019" name="Int. J. Syst. Evol. Microbiol.">
        <title>The Global Catalogue of Microorganisms (GCM) 10K type strain sequencing project: providing services to taxonomists for standard genome sequencing and annotation.</title>
        <authorList>
            <consortium name="The Broad Institute Genomics Platform"/>
            <consortium name="The Broad Institute Genome Sequencing Center for Infectious Disease"/>
            <person name="Wu L."/>
            <person name="Ma J."/>
        </authorList>
    </citation>
    <scope>NUCLEOTIDE SEQUENCE [LARGE SCALE GENOMIC DNA]</scope>
    <source>
        <strain evidence="2">CCUG 51308</strain>
    </source>
</reference>
<organism evidence="1 2">
    <name type="scientific">Hirschia litorea</name>
    <dbReference type="NCBI Taxonomy" id="1199156"/>
    <lineage>
        <taxon>Bacteria</taxon>
        <taxon>Pseudomonadati</taxon>
        <taxon>Pseudomonadota</taxon>
        <taxon>Alphaproteobacteria</taxon>
        <taxon>Hyphomonadales</taxon>
        <taxon>Hyphomonadaceae</taxon>
        <taxon>Hirschia</taxon>
    </lineage>
</organism>
<comment type="caution">
    <text evidence="1">The sequence shown here is derived from an EMBL/GenBank/DDBJ whole genome shotgun (WGS) entry which is preliminary data.</text>
</comment>
<dbReference type="Proteomes" id="UP001596492">
    <property type="component" value="Unassembled WGS sequence"/>
</dbReference>